<organism evidence="3 4">
    <name type="scientific">Streptomyces griseicoloratus</name>
    <dbReference type="NCBI Taxonomy" id="2752516"/>
    <lineage>
        <taxon>Bacteria</taxon>
        <taxon>Bacillati</taxon>
        <taxon>Actinomycetota</taxon>
        <taxon>Actinomycetes</taxon>
        <taxon>Kitasatosporales</taxon>
        <taxon>Streptomycetaceae</taxon>
        <taxon>Streptomyces</taxon>
    </lineage>
</organism>
<keyword evidence="2" id="KW-1133">Transmembrane helix</keyword>
<reference evidence="3" key="2">
    <citation type="submission" date="2020-09" db="EMBL/GenBank/DDBJ databases">
        <authorList>
            <person name="Luo X."/>
        </authorList>
    </citation>
    <scope>NUCLEOTIDE SEQUENCE</scope>
    <source>
        <strain evidence="3">TRM S81-3</strain>
    </source>
</reference>
<evidence type="ECO:0000313" key="3">
    <source>
        <dbReference type="EMBL" id="MBD0422953.1"/>
    </source>
</evidence>
<dbReference type="EMBL" id="JACVQF010000219">
    <property type="protein sequence ID" value="MBD0422953.1"/>
    <property type="molecule type" value="Genomic_DNA"/>
</dbReference>
<feature type="compositionally biased region" description="Basic residues" evidence="1">
    <location>
        <begin position="69"/>
        <end position="81"/>
    </location>
</feature>
<keyword evidence="4" id="KW-1185">Reference proteome</keyword>
<dbReference type="AlphaFoldDB" id="A0A926L5K2"/>
<sequence>MSRPPQYDDGADGRHASKVYVPQSVPPPAYDEYTDPAAAHGWQNAYDRTEELPPVPETPGVRPRGTARGARRKPRATWRSRRAAVVAGAVGAASAALIAGVSFSGSDGAADGEDRVSPTVPDTGGPAGPDEADPARSPEPGHQAGTATPSRGSSTSPSPSPDPSDTAPPSQAPTTTAPAPPATPAATAPGNSDGKPGRGRGGKGPK</sequence>
<comment type="caution">
    <text evidence="3">The sequence shown here is derived from an EMBL/GenBank/DDBJ whole genome shotgun (WGS) entry which is preliminary data.</text>
</comment>
<feature type="compositionally biased region" description="Basic residues" evidence="1">
    <location>
        <begin position="197"/>
        <end position="206"/>
    </location>
</feature>
<evidence type="ECO:0000256" key="2">
    <source>
        <dbReference type="SAM" id="Phobius"/>
    </source>
</evidence>
<feature type="region of interest" description="Disordered" evidence="1">
    <location>
        <begin position="1"/>
        <end position="81"/>
    </location>
</feature>
<dbReference type="RefSeq" id="WP_188183919.1">
    <property type="nucleotide sequence ID" value="NZ_JACVQF010000219.1"/>
</dbReference>
<proteinExistence type="predicted"/>
<keyword evidence="2" id="KW-0472">Membrane</keyword>
<evidence type="ECO:0000256" key="1">
    <source>
        <dbReference type="SAM" id="MobiDB-lite"/>
    </source>
</evidence>
<protein>
    <submittedName>
        <fullName evidence="3">Uncharacterized protein</fullName>
    </submittedName>
</protein>
<accession>A0A926L5K2</accession>
<feature type="compositionally biased region" description="Low complexity" evidence="1">
    <location>
        <begin position="144"/>
        <end position="177"/>
    </location>
</feature>
<feature type="region of interest" description="Disordered" evidence="1">
    <location>
        <begin position="103"/>
        <end position="206"/>
    </location>
</feature>
<gene>
    <name evidence="3" type="ORF">H0H10_28005</name>
</gene>
<reference evidence="3" key="1">
    <citation type="submission" date="2020-09" db="EMBL/GenBank/DDBJ databases">
        <title>Streptomyces grisecoloratus sp. nov., isolated from cotton soil.</title>
        <authorList>
            <person name="Xing L."/>
        </authorList>
    </citation>
    <scope>NUCLEOTIDE SEQUENCE</scope>
    <source>
        <strain evidence="3">TRM S81-3</strain>
    </source>
</reference>
<dbReference type="Proteomes" id="UP000621210">
    <property type="component" value="Unassembled WGS sequence"/>
</dbReference>
<name>A0A926L5K2_9ACTN</name>
<feature type="transmembrane region" description="Helical" evidence="2">
    <location>
        <begin position="83"/>
        <end position="103"/>
    </location>
</feature>
<evidence type="ECO:0000313" key="4">
    <source>
        <dbReference type="Proteomes" id="UP000621210"/>
    </source>
</evidence>
<keyword evidence="2" id="KW-0812">Transmembrane</keyword>